<evidence type="ECO:0000313" key="2">
    <source>
        <dbReference type="Proteomes" id="UP000554235"/>
    </source>
</evidence>
<gene>
    <name evidence="1" type="ORF">FALBO_15528</name>
</gene>
<sequence>MPEFLGHVHFLNLNDVIDIDKFPEFLDLVYGREQWAYLITGQCIEVRSKPENPKDLGKALRDIGCMKYENSPPKKDNQATKS</sequence>
<dbReference type="OrthoDB" id="10447863at2759"/>
<keyword evidence="2" id="KW-1185">Reference proteome</keyword>
<reference evidence="1 2" key="1">
    <citation type="submission" date="2020-01" db="EMBL/GenBank/DDBJ databases">
        <title>Identification and distribution of gene clusters putatively required for synthesis of sphingolipid metabolism inhibitors in phylogenetically diverse species of the filamentous fungus Fusarium.</title>
        <authorList>
            <person name="Kim H.-S."/>
            <person name="Busman M."/>
            <person name="Brown D.W."/>
            <person name="Divon H."/>
            <person name="Uhlig S."/>
            <person name="Proctor R.H."/>
        </authorList>
    </citation>
    <scope>NUCLEOTIDE SEQUENCE [LARGE SCALE GENOMIC DNA]</scope>
    <source>
        <strain evidence="1 2">NRRL 20459</strain>
    </source>
</reference>
<accession>A0A8H4KUD6</accession>
<protein>
    <submittedName>
        <fullName evidence="1">Uncharacterized protein</fullName>
    </submittedName>
</protein>
<name>A0A8H4KUD6_9HYPO</name>
<dbReference type="Proteomes" id="UP000554235">
    <property type="component" value="Unassembled WGS sequence"/>
</dbReference>
<evidence type="ECO:0000313" key="1">
    <source>
        <dbReference type="EMBL" id="KAF4455888.1"/>
    </source>
</evidence>
<proteinExistence type="predicted"/>
<organism evidence="1 2">
    <name type="scientific">Fusarium albosuccineum</name>
    <dbReference type="NCBI Taxonomy" id="1237068"/>
    <lineage>
        <taxon>Eukaryota</taxon>
        <taxon>Fungi</taxon>
        <taxon>Dikarya</taxon>
        <taxon>Ascomycota</taxon>
        <taxon>Pezizomycotina</taxon>
        <taxon>Sordariomycetes</taxon>
        <taxon>Hypocreomycetidae</taxon>
        <taxon>Hypocreales</taxon>
        <taxon>Nectriaceae</taxon>
        <taxon>Fusarium</taxon>
        <taxon>Fusarium decemcellulare species complex</taxon>
    </lineage>
</organism>
<comment type="caution">
    <text evidence="1">The sequence shown here is derived from an EMBL/GenBank/DDBJ whole genome shotgun (WGS) entry which is preliminary data.</text>
</comment>
<dbReference type="EMBL" id="JAADYS010002709">
    <property type="protein sequence ID" value="KAF4455888.1"/>
    <property type="molecule type" value="Genomic_DNA"/>
</dbReference>
<dbReference type="AlphaFoldDB" id="A0A8H4KUD6"/>